<feature type="chain" id="PRO_5001656309" evidence="1">
    <location>
        <begin position="24"/>
        <end position="111"/>
    </location>
</feature>
<keyword evidence="3" id="KW-1185">Reference proteome</keyword>
<feature type="signal peptide" evidence="1">
    <location>
        <begin position="1"/>
        <end position="23"/>
    </location>
</feature>
<name>A0A068T0V8_NEOGA</name>
<sequence length="111" mass="11479">MKIATLAIAAVMSATSIGTTALAQTAAASSPMVANDMVTVVLVSEANKSSDATTQVPDMYRKPSSDTVSKAQSMLKKDAALMKNLEGKKVQMENVVGIETAANGGKVVYVK</sequence>
<dbReference type="EMBL" id="HG938354">
    <property type="protein sequence ID" value="CDN51686.1"/>
    <property type="molecule type" value="Genomic_DNA"/>
</dbReference>
<dbReference type="AlphaFoldDB" id="A0A068T0V8"/>
<keyword evidence="1" id="KW-0732">Signal</keyword>
<evidence type="ECO:0000313" key="3">
    <source>
        <dbReference type="Proteomes" id="UP000028181"/>
    </source>
</evidence>
<dbReference type="KEGG" id="ngg:RG540_PA10100"/>
<accession>A0A068T0V8</accession>
<dbReference type="PATRIC" id="fig|1028800.3.peg.5644"/>
<reference evidence="3" key="1">
    <citation type="journal article" date="2014" name="BMC Genomics">
        <title>Genome sequencing of two Neorhizobium galegae strains reveals a noeT gene responsible for the unusual acetylation of the nodulation factors.</title>
        <authorList>
            <person name="Osterman J."/>
            <person name="Marsh J."/>
            <person name="Laine P.K."/>
            <person name="Zeng Z."/>
            <person name="Alatalo E."/>
            <person name="Sullivan J.T."/>
            <person name="Young J.P."/>
            <person name="Thomas-Oates J."/>
            <person name="Paulin L."/>
            <person name="Lindstrom K."/>
        </authorList>
    </citation>
    <scope>NUCLEOTIDE SEQUENCE [LARGE SCALE GENOMIC DNA]</scope>
    <source>
        <strain evidence="3">HAMBI 540</strain>
    </source>
</reference>
<dbReference type="eggNOG" id="ENOG5032QFE">
    <property type="taxonomic scope" value="Bacteria"/>
</dbReference>
<gene>
    <name evidence="2" type="ORF">RG540_PA10100</name>
</gene>
<geneLocation type="plasmid" evidence="3">
    <name>II</name>
</geneLocation>
<organism evidence="2 3">
    <name type="scientific">Neorhizobium galegae bv. orientalis str. HAMBI 540</name>
    <dbReference type="NCBI Taxonomy" id="1028800"/>
    <lineage>
        <taxon>Bacteria</taxon>
        <taxon>Pseudomonadati</taxon>
        <taxon>Pseudomonadota</taxon>
        <taxon>Alphaproteobacteria</taxon>
        <taxon>Hyphomicrobiales</taxon>
        <taxon>Rhizobiaceae</taxon>
        <taxon>Rhizobium/Agrobacterium group</taxon>
        <taxon>Neorhizobium</taxon>
    </lineage>
</organism>
<proteinExistence type="predicted"/>
<dbReference type="Proteomes" id="UP000028181">
    <property type="component" value="Plasmid pHAMBI540a"/>
</dbReference>
<protein>
    <submittedName>
        <fullName evidence="2">Uncharacterized protein</fullName>
    </submittedName>
</protein>
<evidence type="ECO:0000256" key="1">
    <source>
        <dbReference type="SAM" id="SignalP"/>
    </source>
</evidence>
<keyword evidence="2" id="KW-0614">Plasmid</keyword>
<dbReference type="HOGENOM" id="CLU_172520_0_0_5"/>
<evidence type="ECO:0000313" key="2">
    <source>
        <dbReference type="EMBL" id="CDN51686.1"/>
    </source>
</evidence>